<sequence>MVPIKFHHHQTEGSRHKRRRDYEYDPPSRSDDYSTYHQRKRYDSDPTYGQKYRDFYSDYTPRSMTPLPRREVTPTPRRHITPAHRPIDTPPPERDRQRPPGHYDHHNAHIHYISARSEPPLRYETPRHAQQQEVVVLKPRPDTTNYEPRIAMYNKRRGWRKWKSYCGYHSIPEKSSKNIPSMYYDELRCPHCAAHVQPSQDEVLAYPWTVQSYRPNKFKAYGGNYGPSQDTLPRRDEIPAPSVHNSDRGPGSYLGEPSAVYEDSRSVDPGSKSVYPGTKSVNQGTRSVNPGVKSINGGANAVNQRTKSVNQGTKSVNQGTKSVNQGNKSFNKGNKSDNKPSVKHPQSVGDFSDYAARAPRVRSKVTHNDPPTINEIPPSDVTQRLTNHRWPDNLEDKENLSMSRPMFRSDNVAPTRTEIVRDNFSNRPYLGQVRDVRSPTRDYGYTEDDVTPFDSISNVVLPPLRASDNEPIRNRQTTRMRAETIVDGTYTSRRFFQSLDRDGPNRLALPTPKPKKDTASEISRMLKGEYYDRRTGKRYEYNINYRPDRVVSERHPDR</sequence>
<protein>
    <submittedName>
        <fullName evidence="2">Uncharacterized protein</fullName>
    </submittedName>
</protein>
<feature type="compositionally biased region" description="Polar residues" evidence="1">
    <location>
        <begin position="301"/>
        <end position="333"/>
    </location>
</feature>
<dbReference type="Proteomes" id="UP001497497">
    <property type="component" value="Unassembled WGS sequence"/>
</dbReference>
<reference evidence="2 3" key="1">
    <citation type="submission" date="2024-04" db="EMBL/GenBank/DDBJ databases">
        <authorList>
            <consortium name="Genoscope - CEA"/>
            <person name="William W."/>
        </authorList>
    </citation>
    <scope>NUCLEOTIDE SEQUENCE [LARGE SCALE GENOMIC DNA]</scope>
</reference>
<proteinExistence type="predicted"/>
<feature type="region of interest" description="Disordered" evidence="1">
    <location>
        <begin position="1"/>
        <end position="105"/>
    </location>
</feature>
<keyword evidence="3" id="KW-1185">Reference proteome</keyword>
<evidence type="ECO:0000313" key="3">
    <source>
        <dbReference type="Proteomes" id="UP001497497"/>
    </source>
</evidence>
<accession>A0AAV2H3Y3</accession>
<feature type="region of interest" description="Disordered" evidence="1">
    <location>
        <begin position="500"/>
        <end position="520"/>
    </location>
</feature>
<organism evidence="2 3">
    <name type="scientific">Lymnaea stagnalis</name>
    <name type="common">Great pond snail</name>
    <name type="synonym">Helix stagnalis</name>
    <dbReference type="NCBI Taxonomy" id="6523"/>
    <lineage>
        <taxon>Eukaryota</taxon>
        <taxon>Metazoa</taxon>
        <taxon>Spiralia</taxon>
        <taxon>Lophotrochozoa</taxon>
        <taxon>Mollusca</taxon>
        <taxon>Gastropoda</taxon>
        <taxon>Heterobranchia</taxon>
        <taxon>Euthyneura</taxon>
        <taxon>Panpulmonata</taxon>
        <taxon>Hygrophila</taxon>
        <taxon>Lymnaeoidea</taxon>
        <taxon>Lymnaeidae</taxon>
        <taxon>Lymnaea</taxon>
    </lineage>
</organism>
<dbReference type="EMBL" id="CAXITT010000024">
    <property type="protein sequence ID" value="CAL1527890.1"/>
    <property type="molecule type" value="Genomic_DNA"/>
</dbReference>
<evidence type="ECO:0000256" key="1">
    <source>
        <dbReference type="SAM" id="MobiDB-lite"/>
    </source>
</evidence>
<name>A0AAV2H3Y3_LYMST</name>
<feature type="compositionally biased region" description="Polar residues" evidence="1">
    <location>
        <begin position="279"/>
        <end position="288"/>
    </location>
</feature>
<evidence type="ECO:0000313" key="2">
    <source>
        <dbReference type="EMBL" id="CAL1527890.1"/>
    </source>
</evidence>
<feature type="region of interest" description="Disordered" evidence="1">
    <location>
        <begin position="219"/>
        <end position="385"/>
    </location>
</feature>
<feature type="compositionally biased region" description="Basic and acidic residues" evidence="1">
    <location>
        <begin position="85"/>
        <end position="105"/>
    </location>
</feature>
<gene>
    <name evidence="2" type="ORF">GSLYS_00002060001</name>
</gene>
<comment type="caution">
    <text evidence="2">The sequence shown here is derived from an EMBL/GenBank/DDBJ whole genome shotgun (WGS) entry which is preliminary data.</text>
</comment>
<dbReference type="AlphaFoldDB" id="A0AAV2H3Y3"/>
<feature type="compositionally biased region" description="Basic and acidic residues" evidence="1">
    <location>
        <begin position="9"/>
        <end position="34"/>
    </location>
</feature>